<evidence type="ECO:0000313" key="2">
    <source>
        <dbReference type="EMBL" id="RSK50268.1"/>
    </source>
</evidence>
<sequence>MTYQPATSYLVTCYLLTILRPMLRRRLVMLLLPLLLLLLSGAVLGCYFETNDDLTIVALLRGETAAVPVTELYLYFHGYAWFWSRLYAVAPLVPWYGLTLYGLLYVATVGIFVVLWRLLRPHAGRWQVLAVLMLFWSVAWLEHGLWFNYMRVPLLLAGVGVLFAAQRAPARWALAVGLLAFGLSWLIRPSAAVLGAAVAAPGAWWLAGRKGLPVLAGAVVWALAGALWLNLTWPPAAATFRRLDVLKSNLNDFQLTAPPAQPLTPADSLGLAEARAWMFPDSALVNEPLFARVAPFRPGYFLQKTAPVKILALLQQLPRDYFSLLLLLAATWALVGRGTGRRWFWLVQLGYAGLLLGLGTLLKLPPRLALPLLDFWVIGNLLLVFRSEAAPRRAVPLLLAALLVAAVPYGYKIWHRSHTLAQEQQRNYQRREDLHKLAGTADIVVSDLWEETYKSQSPLTEGHPPGIYAFRIIKPRKHLSLLGWQTLHPSQPALRQQLTGSRDFTGALQQLGQRPDVAWLLSPEGAALLNRHLALRRQPGQPLLQLVPVQPNRRTRKNAMHAYLFRVKFPQSSSKAKIL</sequence>
<evidence type="ECO:0008006" key="4">
    <source>
        <dbReference type="Google" id="ProtNLM"/>
    </source>
</evidence>
<feature type="transmembrane region" description="Helical" evidence="1">
    <location>
        <begin position="95"/>
        <end position="116"/>
    </location>
</feature>
<accession>A0A3R9PED6</accession>
<proteinExistence type="predicted"/>
<gene>
    <name evidence="2" type="ORF">EI291_06345</name>
</gene>
<feature type="transmembrane region" description="Helical" evidence="1">
    <location>
        <begin position="146"/>
        <end position="165"/>
    </location>
</feature>
<organism evidence="2 3">
    <name type="scientific">Hymenobacter rigui</name>
    <dbReference type="NCBI Taxonomy" id="334424"/>
    <lineage>
        <taxon>Bacteria</taxon>
        <taxon>Pseudomonadati</taxon>
        <taxon>Bacteroidota</taxon>
        <taxon>Cytophagia</taxon>
        <taxon>Cytophagales</taxon>
        <taxon>Hymenobacteraceae</taxon>
        <taxon>Hymenobacter</taxon>
    </lineage>
</organism>
<feature type="transmembrane region" description="Helical" evidence="1">
    <location>
        <begin position="123"/>
        <end position="140"/>
    </location>
</feature>
<evidence type="ECO:0000256" key="1">
    <source>
        <dbReference type="SAM" id="Phobius"/>
    </source>
</evidence>
<keyword evidence="1" id="KW-0812">Transmembrane</keyword>
<dbReference type="RefSeq" id="WP_125418963.1">
    <property type="nucleotide sequence ID" value="NZ_RWIT01000002.1"/>
</dbReference>
<evidence type="ECO:0000313" key="3">
    <source>
        <dbReference type="Proteomes" id="UP000273500"/>
    </source>
</evidence>
<dbReference type="EMBL" id="RWIT01000002">
    <property type="protein sequence ID" value="RSK50268.1"/>
    <property type="molecule type" value="Genomic_DNA"/>
</dbReference>
<feature type="transmembrane region" description="Helical" evidence="1">
    <location>
        <begin position="321"/>
        <end position="337"/>
    </location>
</feature>
<feature type="transmembrane region" description="Helical" evidence="1">
    <location>
        <begin position="172"/>
        <end position="200"/>
    </location>
</feature>
<feature type="transmembrane region" description="Helical" evidence="1">
    <location>
        <begin position="212"/>
        <end position="233"/>
    </location>
</feature>
<keyword evidence="1" id="KW-0472">Membrane</keyword>
<keyword evidence="1" id="KW-1133">Transmembrane helix</keyword>
<dbReference type="AlphaFoldDB" id="A0A3R9PED6"/>
<comment type="caution">
    <text evidence="2">The sequence shown here is derived from an EMBL/GenBank/DDBJ whole genome shotgun (WGS) entry which is preliminary data.</text>
</comment>
<protein>
    <recommendedName>
        <fullName evidence="4">Glycosyltransferase RgtA/B/C/D-like domain-containing protein</fullName>
    </recommendedName>
</protein>
<reference evidence="2 3" key="1">
    <citation type="submission" date="2018-12" db="EMBL/GenBank/DDBJ databases">
        <authorList>
            <person name="Feng G."/>
            <person name="Zhu H."/>
        </authorList>
    </citation>
    <scope>NUCLEOTIDE SEQUENCE [LARGE SCALE GENOMIC DNA]</scope>
    <source>
        <strain evidence="2 3">KCTC 12533</strain>
    </source>
</reference>
<dbReference type="Proteomes" id="UP000273500">
    <property type="component" value="Unassembled WGS sequence"/>
</dbReference>
<feature type="transmembrane region" description="Helical" evidence="1">
    <location>
        <begin position="30"/>
        <end position="50"/>
    </location>
</feature>
<dbReference type="OrthoDB" id="878475at2"/>
<name>A0A3R9PED6_9BACT</name>
<feature type="transmembrane region" description="Helical" evidence="1">
    <location>
        <begin position="343"/>
        <end position="361"/>
    </location>
</feature>
<keyword evidence="3" id="KW-1185">Reference proteome</keyword>